<evidence type="ECO:0000313" key="2">
    <source>
        <dbReference type="Proteomes" id="UP000223777"/>
    </source>
</evidence>
<name>A0A2A7FNZ1_BACCE</name>
<gene>
    <name evidence="1" type="ORF">CN984_12590</name>
</gene>
<accession>A0A2A7FNZ1</accession>
<evidence type="ECO:0000313" key="1">
    <source>
        <dbReference type="EMBL" id="PGO29255.1"/>
    </source>
</evidence>
<proteinExistence type="predicted"/>
<sequence length="125" mass="14083">MRLRPWVKVTLAFVIGVIAVSQVFKITGSQASSGKRTVFHAVIEMNLNGESHIKHLDGGWDEDVKLKTKEEYMPMQIVTVVVEDGEVINDYATEGEELDKVIKKNEAQIAEYHDGIKGTTNLYYK</sequence>
<dbReference type="Proteomes" id="UP000223777">
    <property type="component" value="Unassembled WGS sequence"/>
</dbReference>
<comment type="caution">
    <text evidence="1">The sequence shown here is derived from an EMBL/GenBank/DDBJ whole genome shotgun (WGS) entry which is preliminary data.</text>
</comment>
<protein>
    <submittedName>
        <fullName evidence="1">Uncharacterized protein</fullName>
    </submittedName>
</protein>
<dbReference type="RefSeq" id="WP_097883484.1">
    <property type="nucleotide sequence ID" value="NZ_NUIL01000015.1"/>
</dbReference>
<dbReference type="AlphaFoldDB" id="A0A2A7FNZ1"/>
<dbReference type="EMBL" id="NUIL01000015">
    <property type="protein sequence ID" value="PGO29255.1"/>
    <property type="molecule type" value="Genomic_DNA"/>
</dbReference>
<organism evidence="1 2">
    <name type="scientific">Bacillus cereus</name>
    <dbReference type="NCBI Taxonomy" id="1396"/>
    <lineage>
        <taxon>Bacteria</taxon>
        <taxon>Bacillati</taxon>
        <taxon>Bacillota</taxon>
        <taxon>Bacilli</taxon>
        <taxon>Bacillales</taxon>
        <taxon>Bacillaceae</taxon>
        <taxon>Bacillus</taxon>
        <taxon>Bacillus cereus group</taxon>
    </lineage>
</organism>
<reference evidence="1 2" key="1">
    <citation type="submission" date="2017-09" db="EMBL/GenBank/DDBJ databases">
        <title>Large-scale bioinformatics analysis of Bacillus genomes uncovers conserved roles of natural products in bacterial physiology.</title>
        <authorList>
            <consortium name="Agbiome Team Llc"/>
            <person name="Bleich R.M."/>
            <person name="Grubbs K.J."/>
            <person name="Santa Maria K.C."/>
            <person name="Allen S.E."/>
            <person name="Farag S."/>
            <person name="Shank E.A."/>
            <person name="Bowers A."/>
        </authorList>
    </citation>
    <scope>NUCLEOTIDE SEQUENCE [LARGE SCALE GENOMIC DNA]</scope>
    <source>
        <strain evidence="1 2">AFS050027</strain>
    </source>
</reference>